<keyword evidence="2" id="KW-1185">Reference proteome</keyword>
<organism evidence="1 2">
    <name type="scientific">Microbaculum marinisediminis</name>
    <dbReference type="NCBI Taxonomy" id="2931392"/>
    <lineage>
        <taxon>Bacteria</taxon>
        <taxon>Pseudomonadati</taxon>
        <taxon>Pseudomonadota</taxon>
        <taxon>Alphaproteobacteria</taxon>
        <taxon>Hyphomicrobiales</taxon>
        <taxon>Tepidamorphaceae</taxon>
        <taxon>Microbaculum</taxon>
    </lineage>
</organism>
<protein>
    <submittedName>
        <fullName evidence="1">Uncharacterized protein</fullName>
    </submittedName>
</protein>
<dbReference type="RefSeq" id="WP_261618166.1">
    <property type="nucleotide sequence ID" value="NZ_JALIDZ010000013.1"/>
</dbReference>
<dbReference type="EMBL" id="JALIDZ010000013">
    <property type="protein sequence ID" value="MCT8974580.1"/>
    <property type="molecule type" value="Genomic_DNA"/>
</dbReference>
<dbReference type="AlphaFoldDB" id="A0AAW5R2W6"/>
<sequence length="126" mass="14408">MAVEFAVPEVPKPYRVILLGAATEGWFAASDEERREKVLPRFKEMIEEWDQLGAKCLATLDDDLFMVGQPGAPDFTWYLIFEVPSLESLAAMIQCVRRTSNGVRLDRYIRIEGRLGRAFFLLEGKH</sequence>
<dbReference type="Proteomes" id="UP001320898">
    <property type="component" value="Unassembled WGS sequence"/>
</dbReference>
<proteinExistence type="predicted"/>
<evidence type="ECO:0000313" key="2">
    <source>
        <dbReference type="Proteomes" id="UP001320898"/>
    </source>
</evidence>
<reference evidence="1 2" key="1">
    <citation type="submission" date="2022-04" db="EMBL/GenBank/DDBJ databases">
        <authorList>
            <person name="Ye Y.-Q."/>
            <person name="Du Z.-J."/>
        </authorList>
    </citation>
    <scope>NUCLEOTIDE SEQUENCE [LARGE SCALE GENOMIC DNA]</scope>
    <source>
        <strain evidence="1 2">A6E488</strain>
    </source>
</reference>
<name>A0AAW5R2W6_9HYPH</name>
<accession>A0AAW5R2W6</accession>
<comment type="caution">
    <text evidence="1">The sequence shown here is derived from an EMBL/GenBank/DDBJ whole genome shotgun (WGS) entry which is preliminary data.</text>
</comment>
<evidence type="ECO:0000313" key="1">
    <source>
        <dbReference type="EMBL" id="MCT8974580.1"/>
    </source>
</evidence>
<gene>
    <name evidence="1" type="ORF">MUB46_22165</name>
</gene>